<dbReference type="RefSeq" id="WP_099517270.1">
    <property type="nucleotide sequence ID" value="NZ_CP016808.1"/>
</dbReference>
<organism evidence="2">
    <name type="scientific">Paenibacillus sp. BIHB 4019</name>
    <dbReference type="NCBI Taxonomy" id="1870819"/>
    <lineage>
        <taxon>Bacteria</taxon>
        <taxon>Bacillati</taxon>
        <taxon>Bacillota</taxon>
        <taxon>Bacilli</taxon>
        <taxon>Bacillales</taxon>
        <taxon>Paenibacillaceae</taxon>
        <taxon>Paenibacillus</taxon>
    </lineage>
</organism>
<sequence>MKRKMVSFSIALLLLTSVILSACSSGNNDNKPAETGGKAELRFAWWGSEERHTATLEAIKIFESKNPDIKILPEYSGFDGYQTKLQAQLAGNTAPDLIQVTRDIATQLGGDNLLDLQGKLDVSGLNETILKEEGVGGKITGAYLGLATQAYAYNKTLLEELGVKAPTAPYTWDDLATVFKEVAEKSGGKVYGAVDSSVAFDVFIPFGIAALNAKDPFPNTDTALTFTEDQIKAYYQYWADLRAAKAVAPADLSATSDDSANSLMITRKAAFVPIATSSFSRFQSQTKDVLDMIVLPQNKETGDSVKVGTSQLLSVNANSKNPDAAIKFINFMIYDTDAAKVLKTTRGVLPTEVQRKVLLEDPSLTETDKRGITIIDEATKLTGPPAYALPKGPQLFGWKGMIEKVGQEIAFDRISVEVGAKKLYTDAYKAYGTAASN</sequence>
<dbReference type="AlphaFoldDB" id="A0A1B2DDX0"/>
<gene>
    <name evidence="2" type="ORF">BBD42_04995</name>
</gene>
<dbReference type="InterPro" id="IPR006059">
    <property type="entry name" value="SBP"/>
</dbReference>
<keyword evidence="1" id="KW-0732">Signal</keyword>
<protein>
    <recommendedName>
        <fullName evidence="3">ABC transporter substrate-binding protein</fullName>
    </recommendedName>
</protein>
<name>A0A1B2DDX0_9BACL</name>
<feature type="chain" id="PRO_5039430381" description="ABC transporter substrate-binding protein" evidence="1">
    <location>
        <begin position="23"/>
        <end position="437"/>
    </location>
</feature>
<proteinExistence type="predicted"/>
<dbReference type="EMBL" id="CP016808">
    <property type="protein sequence ID" value="ANY65896.1"/>
    <property type="molecule type" value="Genomic_DNA"/>
</dbReference>
<feature type="signal peptide" evidence="1">
    <location>
        <begin position="1"/>
        <end position="22"/>
    </location>
</feature>
<dbReference type="InterPro" id="IPR050490">
    <property type="entry name" value="Bact_solute-bd_prot1"/>
</dbReference>
<dbReference type="SUPFAM" id="SSF53850">
    <property type="entry name" value="Periplasmic binding protein-like II"/>
    <property type="match status" value="1"/>
</dbReference>
<dbReference type="Pfam" id="PF01547">
    <property type="entry name" value="SBP_bac_1"/>
    <property type="match status" value="1"/>
</dbReference>
<dbReference type="PANTHER" id="PTHR43649:SF11">
    <property type="entry name" value="ABC TRANSPORTER SUBSTRATE-BINDING PROTEIN YESO-RELATED"/>
    <property type="match status" value="1"/>
</dbReference>
<evidence type="ECO:0008006" key="3">
    <source>
        <dbReference type="Google" id="ProtNLM"/>
    </source>
</evidence>
<dbReference type="PANTHER" id="PTHR43649">
    <property type="entry name" value="ARABINOSE-BINDING PROTEIN-RELATED"/>
    <property type="match status" value="1"/>
</dbReference>
<evidence type="ECO:0000313" key="2">
    <source>
        <dbReference type="EMBL" id="ANY65896.1"/>
    </source>
</evidence>
<dbReference type="Gene3D" id="3.40.190.10">
    <property type="entry name" value="Periplasmic binding protein-like II"/>
    <property type="match status" value="2"/>
</dbReference>
<evidence type="ECO:0000256" key="1">
    <source>
        <dbReference type="SAM" id="SignalP"/>
    </source>
</evidence>
<reference evidence="2" key="1">
    <citation type="submission" date="2016-08" db="EMBL/GenBank/DDBJ databases">
        <title>Complete Genome Seqeunce of Paenibacillus sp. BIHB 4019 from tea rhizoplane.</title>
        <authorList>
            <person name="Thakur R."/>
            <person name="Swarnkar M.K."/>
            <person name="Gulati A."/>
        </authorList>
    </citation>
    <scope>NUCLEOTIDE SEQUENCE [LARGE SCALE GENOMIC DNA]</scope>
    <source>
        <strain evidence="2">BIHB4019</strain>
    </source>
</reference>
<dbReference type="PROSITE" id="PS51257">
    <property type="entry name" value="PROKAR_LIPOPROTEIN"/>
    <property type="match status" value="1"/>
</dbReference>
<accession>A0A1B2DDX0</accession>